<comment type="similarity">
    <text evidence="1">Belongs to the UDP-glycosyltransferase family.</text>
</comment>
<dbReference type="AlphaFoldDB" id="A0A6I9UCK3"/>
<evidence type="ECO:0000256" key="1">
    <source>
        <dbReference type="ARBA" id="ARBA00009995"/>
    </source>
</evidence>
<proteinExistence type="inferred from homology"/>
<dbReference type="PANTHER" id="PTHR48048">
    <property type="entry name" value="GLYCOSYLTRANSFERASE"/>
    <property type="match status" value="1"/>
</dbReference>
<evidence type="ECO:0000256" key="2">
    <source>
        <dbReference type="ARBA" id="ARBA00022676"/>
    </source>
</evidence>
<dbReference type="OrthoDB" id="5835829at2759"/>
<dbReference type="KEGG" id="sind:105177356"/>
<dbReference type="InterPro" id="IPR050481">
    <property type="entry name" value="UDP-glycosyltransf_plant"/>
</dbReference>
<gene>
    <name evidence="4" type="primary">LOC105177356</name>
</gene>
<name>A0A6I9UCK3_SESIN</name>
<evidence type="ECO:0000313" key="3">
    <source>
        <dbReference type="Proteomes" id="UP000504604"/>
    </source>
</evidence>
<dbReference type="GeneID" id="105177356"/>
<dbReference type="Proteomes" id="UP000504604">
    <property type="component" value="Linkage group LG15"/>
</dbReference>
<dbReference type="SUPFAM" id="SSF53756">
    <property type="entry name" value="UDP-Glycosyltransferase/glycogen phosphorylase"/>
    <property type="match status" value="1"/>
</dbReference>
<accession>A0A6I9UCK3</accession>
<protein>
    <submittedName>
        <fullName evidence="4">UDP-glycosyltransferase 708C1-like</fullName>
    </submittedName>
</protein>
<keyword evidence="2" id="KW-0328">Glycosyltransferase</keyword>
<keyword evidence="3" id="KW-1185">Reference proteome</keyword>
<dbReference type="PANTHER" id="PTHR48048:SF76">
    <property type="entry name" value="UDP-GLYCOSYLTRANSFERASE 708D1-LIKE"/>
    <property type="match status" value="1"/>
</dbReference>
<dbReference type="GO" id="GO:0035251">
    <property type="term" value="F:UDP-glucosyltransferase activity"/>
    <property type="evidence" value="ECO:0007669"/>
    <property type="project" value="InterPro"/>
</dbReference>
<reference evidence="4" key="1">
    <citation type="submission" date="2025-08" db="UniProtKB">
        <authorList>
            <consortium name="RefSeq"/>
        </authorList>
    </citation>
    <scope>IDENTIFICATION</scope>
</reference>
<keyword evidence="2" id="KW-0808">Transferase</keyword>
<dbReference type="InParanoid" id="A0A6I9UCK3"/>
<evidence type="ECO:0000313" key="4">
    <source>
        <dbReference type="RefSeq" id="XP_011098778.1"/>
    </source>
</evidence>
<dbReference type="RefSeq" id="XP_011098778.1">
    <property type="nucleotide sequence ID" value="XM_011100476.1"/>
</dbReference>
<dbReference type="Gene3D" id="3.40.50.2000">
    <property type="entry name" value="Glycogen Phosphorylase B"/>
    <property type="match status" value="2"/>
</dbReference>
<sequence>MKTIRLNRNSALLNEVKRDSILLDSCFEFQNINHSLDQLKPILYSLPVNAIFSDFAIAVKLAEISADLDIPYYIVATTSAQFFSLIAYLPFLTTEDPNVFSNPLETIAALNSYRVLNNLPPLFPIGPLRSREPQERHHLPWLNEKPAESVVYVNFGSREVMSTDQIRELRKGLEICGRNYLWVIKSNEEGHVSKEFHEFSGDSSPEGSKSRGEIIRGWVDQEKILAHPAIGGFVNQCEWGSVMQAAW</sequence>
<organism evidence="3 4">
    <name type="scientific">Sesamum indicum</name>
    <name type="common">Oriental sesame</name>
    <name type="synonym">Sesamum orientale</name>
    <dbReference type="NCBI Taxonomy" id="4182"/>
    <lineage>
        <taxon>Eukaryota</taxon>
        <taxon>Viridiplantae</taxon>
        <taxon>Streptophyta</taxon>
        <taxon>Embryophyta</taxon>
        <taxon>Tracheophyta</taxon>
        <taxon>Spermatophyta</taxon>
        <taxon>Magnoliopsida</taxon>
        <taxon>eudicotyledons</taxon>
        <taxon>Gunneridae</taxon>
        <taxon>Pentapetalae</taxon>
        <taxon>asterids</taxon>
        <taxon>lamiids</taxon>
        <taxon>Lamiales</taxon>
        <taxon>Pedaliaceae</taxon>
        <taxon>Sesamum</taxon>
    </lineage>
</organism>